<feature type="transmembrane region" description="Helical" evidence="6">
    <location>
        <begin position="139"/>
        <end position="157"/>
    </location>
</feature>
<evidence type="ECO:0000313" key="8">
    <source>
        <dbReference type="EMBL" id="VVT49015.1"/>
    </source>
</evidence>
<feature type="transmembrane region" description="Helical" evidence="6">
    <location>
        <begin position="474"/>
        <end position="497"/>
    </location>
</feature>
<feature type="transmembrane region" description="Helical" evidence="6">
    <location>
        <begin position="406"/>
        <end position="426"/>
    </location>
</feature>
<dbReference type="RefSeq" id="XP_031852673.1">
    <property type="nucleotide sequence ID" value="XM_031996782.1"/>
</dbReference>
<feature type="compositionally biased region" description="Basic and acidic residues" evidence="5">
    <location>
        <begin position="36"/>
        <end position="50"/>
    </location>
</feature>
<dbReference type="CDD" id="cd17323">
    <property type="entry name" value="MFS_Tpo1_MDR_like"/>
    <property type="match status" value="1"/>
</dbReference>
<dbReference type="GO" id="GO:0022857">
    <property type="term" value="F:transmembrane transporter activity"/>
    <property type="evidence" value="ECO:0007669"/>
    <property type="project" value="InterPro"/>
</dbReference>
<accession>A0A5E8BE78</accession>
<feature type="transmembrane region" description="Helical" evidence="6">
    <location>
        <begin position="260"/>
        <end position="280"/>
    </location>
</feature>
<feature type="transmembrane region" description="Helical" evidence="6">
    <location>
        <begin position="292"/>
        <end position="312"/>
    </location>
</feature>
<organism evidence="8 9">
    <name type="scientific">Magnusiomyces paraingens</name>
    <dbReference type="NCBI Taxonomy" id="2606893"/>
    <lineage>
        <taxon>Eukaryota</taxon>
        <taxon>Fungi</taxon>
        <taxon>Dikarya</taxon>
        <taxon>Ascomycota</taxon>
        <taxon>Saccharomycotina</taxon>
        <taxon>Dipodascomycetes</taxon>
        <taxon>Dipodascales</taxon>
        <taxon>Dipodascaceae</taxon>
        <taxon>Magnusiomyces</taxon>
    </lineage>
</organism>
<proteinExistence type="predicted"/>
<dbReference type="GO" id="GO:0005886">
    <property type="term" value="C:plasma membrane"/>
    <property type="evidence" value="ECO:0007669"/>
    <property type="project" value="TreeGrafter"/>
</dbReference>
<dbReference type="PROSITE" id="PS50850">
    <property type="entry name" value="MFS"/>
    <property type="match status" value="1"/>
</dbReference>
<evidence type="ECO:0000256" key="6">
    <source>
        <dbReference type="SAM" id="Phobius"/>
    </source>
</evidence>
<dbReference type="InterPro" id="IPR020846">
    <property type="entry name" value="MFS_dom"/>
</dbReference>
<evidence type="ECO:0000259" key="7">
    <source>
        <dbReference type="PROSITE" id="PS50850"/>
    </source>
</evidence>
<dbReference type="Gene3D" id="1.20.1250.20">
    <property type="entry name" value="MFS general substrate transporter like domains"/>
    <property type="match status" value="1"/>
</dbReference>
<dbReference type="FunFam" id="1.20.1250.20:FF:000011">
    <property type="entry name" value="MFS multidrug transporter, putative"/>
    <property type="match status" value="1"/>
</dbReference>
<dbReference type="GeneID" id="43580882"/>
<keyword evidence="9" id="KW-1185">Reference proteome</keyword>
<dbReference type="PANTHER" id="PTHR23502">
    <property type="entry name" value="MAJOR FACILITATOR SUPERFAMILY"/>
    <property type="match status" value="1"/>
</dbReference>
<feature type="region of interest" description="Disordered" evidence="5">
    <location>
        <begin position="1"/>
        <end position="50"/>
    </location>
</feature>
<dbReference type="PANTHER" id="PTHR23502:SF48">
    <property type="entry name" value="MULTIDRUG TRANSPORTER, PUTATIVE (AFU_ORTHOLOGUE AFUA_5G02700)-RELATED"/>
    <property type="match status" value="1"/>
</dbReference>
<reference evidence="8 9" key="1">
    <citation type="submission" date="2019-09" db="EMBL/GenBank/DDBJ databases">
        <authorList>
            <person name="Brejova B."/>
        </authorList>
    </citation>
    <scope>NUCLEOTIDE SEQUENCE [LARGE SCALE GENOMIC DNA]</scope>
</reference>
<evidence type="ECO:0000256" key="4">
    <source>
        <dbReference type="ARBA" id="ARBA00023136"/>
    </source>
</evidence>
<keyword evidence="2 6" id="KW-0812">Transmembrane</keyword>
<keyword evidence="3 6" id="KW-1133">Transmembrane helix</keyword>
<feature type="transmembrane region" description="Helical" evidence="6">
    <location>
        <begin position="203"/>
        <end position="223"/>
    </location>
</feature>
<dbReference type="EMBL" id="CABVLU010000002">
    <property type="protein sequence ID" value="VVT49015.1"/>
    <property type="molecule type" value="Genomic_DNA"/>
</dbReference>
<dbReference type="AlphaFoldDB" id="A0A5E8BE78"/>
<protein>
    <recommendedName>
        <fullName evidence="7">Major facilitator superfamily (MFS) profile domain-containing protein</fullName>
    </recommendedName>
</protein>
<feature type="domain" description="Major facilitator superfamily (MFS) profile" evidence="7">
    <location>
        <begin position="138"/>
        <end position="571"/>
    </location>
</feature>
<feature type="transmembrane region" description="Helical" evidence="6">
    <location>
        <begin position="362"/>
        <end position="386"/>
    </location>
</feature>
<feature type="compositionally biased region" description="Polar residues" evidence="5">
    <location>
        <begin position="1"/>
        <end position="13"/>
    </location>
</feature>
<keyword evidence="4 6" id="KW-0472">Membrane</keyword>
<evidence type="ECO:0000256" key="3">
    <source>
        <dbReference type="ARBA" id="ARBA00022989"/>
    </source>
</evidence>
<feature type="transmembrane region" description="Helical" evidence="6">
    <location>
        <begin position="518"/>
        <end position="536"/>
    </location>
</feature>
<dbReference type="SUPFAM" id="SSF103473">
    <property type="entry name" value="MFS general substrate transporter"/>
    <property type="match status" value="1"/>
</dbReference>
<evidence type="ECO:0000256" key="5">
    <source>
        <dbReference type="SAM" id="MobiDB-lite"/>
    </source>
</evidence>
<dbReference type="InterPro" id="IPR036259">
    <property type="entry name" value="MFS_trans_sf"/>
</dbReference>
<feature type="transmembrane region" description="Helical" evidence="6">
    <location>
        <begin position="447"/>
        <end position="468"/>
    </location>
</feature>
<evidence type="ECO:0000256" key="1">
    <source>
        <dbReference type="ARBA" id="ARBA00004141"/>
    </source>
</evidence>
<sequence>MENNTSNNSNSIQPQPPRNANDIDLERNLTASSSEEGIHPYEKDSHDEDLNIKKTRSINHFGDHDSIHSEIDVAFEDPEYEEQLSKIVTHIDPKHLEVNEKDPWKYTIDAETGYRIVEWVEDDPDCPLNWSNSKKWFQTANLGLICFVVAFSSAVVTGDMEGPMERFGVSMEVVILTVTLLVLGFGVGPLVFAPFSEEWGRQIIYNTTLFVAVIFIVPCAVAKNIGTLLVFRLLGGITFSAPMTLIGGSLSDMWRANERGIAMAIFSAMPFLGPVTGPLIGGYIGQYAGWRWIYYVLLIFSGCVYAYVLVAIPETHHATLLKRRCKKLIKETGDDSYRTRKMMLPMQLGKTMVIALIRPFQLFCELIVFLMTIYMTILYCLLYIFFFAYPIVFGEGKGWSTGKTGLTFIPIAVGSIVGTAIAPWINNDYIRRAKVYTDRGEMPPPEIRLIPMMFGSWLMPIGLFIFAWTSYPSLIWVGPVLAGFPCGIGFLIIYNSANNYIVDSYQHFAASALAAKTSVRSFGGATVILGTVQMYHAMGYQWASSLLAFVSLGCCGIPFLFYFFGAKIRAKSKYAYNPE</sequence>
<name>A0A5E8BE78_9ASCO</name>
<feature type="transmembrane region" description="Helical" evidence="6">
    <location>
        <begin position="169"/>
        <end position="191"/>
    </location>
</feature>
<dbReference type="OrthoDB" id="6770063at2759"/>
<feature type="transmembrane region" description="Helical" evidence="6">
    <location>
        <begin position="542"/>
        <end position="564"/>
    </location>
</feature>
<dbReference type="Pfam" id="PF07690">
    <property type="entry name" value="MFS_1"/>
    <property type="match status" value="1"/>
</dbReference>
<dbReference type="Proteomes" id="UP000398389">
    <property type="component" value="Unassembled WGS sequence"/>
</dbReference>
<evidence type="ECO:0000313" key="9">
    <source>
        <dbReference type="Proteomes" id="UP000398389"/>
    </source>
</evidence>
<feature type="transmembrane region" description="Helical" evidence="6">
    <location>
        <begin position="229"/>
        <end position="248"/>
    </location>
</feature>
<dbReference type="InterPro" id="IPR011701">
    <property type="entry name" value="MFS"/>
</dbReference>
<comment type="subcellular location">
    <subcellularLocation>
        <location evidence="1">Membrane</location>
        <topology evidence="1">Multi-pass membrane protein</topology>
    </subcellularLocation>
</comment>
<gene>
    <name evidence="8" type="ORF">SAPINGB_P002062</name>
</gene>
<evidence type="ECO:0000256" key="2">
    <source>
        <dbReference type="ARBA" id="ARBA00022692"/>
    </source>
</evidence>